<dbReference type="EnsemblPlants" id="Solyc12g032937.1.1">
    <property type="protein sequence ID" value="Solyc12g032937.1.1"/>
    <property type="gene ID" value="Solyc12g032937.1"/>
</dbReference>
<reference evidence="1" key="2">
    <citation type="submission" date="2019-01" db="UniProtKB">
        <authorList>
            <consortium name="EnsemblPlants"/>
        </authorList>
    </citation>
    <scope>IDENTIFICATION</scope>
    <source>
        <strain evidence="1">cv. Heinz 1706</strain>
    </source>
</reference>
<keyword evidence="2" id="KW-1185">Reference proteome</keyword>
<dbReference type="InParanoid" id="A0A3Q7JUM4"/>
<evidence type="ECO:0000313" key="1">
    <source>
        <dbReference type="EnsemblPlants" id="Solyc12g032937.1.1"/>
    </source>
</evidence>
<name>A0A3Q7JUM4_SOLLC</name>
<dbReference type="Proteomes" id="UP000004994">
    <property type="component" value="Chromosome 12"/>
</dbReference>
<reference evidence="1" key="1">
    <citation type="journal article" date="2012" name="Nature">
        <title>The tomato genome sequence provides insights into fleshy fruit evolution.</title>
        <authorList>
            <consortium name="Tomato Genome Consortium"/>
        </authorList>
    </citation>
    <scope>NUCLEOTIDE SEQUENCE [LARGE SCALE GENOMIC DNA]</scope>
    <source>
        <strain evidence="1">cv. Heinz 1706</strain>
    </source>
</reference>
<evidence type="ECO:0000313" key="2">
    <source>
        <dbReference type="Proteomes" id="UP000004994"/>
    </source>
</evidence>
<proteinExistence type="predicted"/>
<sequence length="114" mass="13536">MVMMVISRNDYINHLKFIEGNDIDDKCKHMTICGGSFMRKSFVESMKLLNEVSKNNRAWYTRDVEVGDLGYTFKLLSVEWKREEERDQHMAQMQTQIYLRTKHLVSKSKKVNVI</sequence>
<protein>
    <submittedName>
        <fullName evidence="1">Uncharacterized protein</fullName>
    </submittedName>
</protein>
<dbReference type="Gramene" id="Solyc12g032937.1.1">
    <property type="protein sequence ID" value="Solyc12g032937.1.1"/>
    <property type="gene ID" value="Solyc12g032937.1"/>
</dbReference>
<dbReference type="AlphaFoldDB" id="A0A3Q7JUM4"/>
<accession>A0A3Q7JUM4</accession>
<dbReference type="OMA" id="RNDYINH"/>
<organism evidence="1">
    <name type="scientific">Solanum lycopersicum</name>
    <name type="common">Tomato</name>
    <name type="synonym">Lycopersicon esculentum</name>
    <dbReference type="NCBI Taxonomy" id="4081"/>
    <lineage>
        <taxon>Eukaryota</taxon>
        <taxon>Viridiplantae</taxon>
        <taxon>Streptophyta</taxon>
        <taxon>Embryophyta</taxon>
        <taxon>Tracheophyta</taxon>
        <taxon>Spermatophyta</taxon>
        <taxon>Magnoliopsida</taxon>
        <taxon>eudicotyledons</taxon>
        <taxon>Gunneridae</taxon>
        <taxon>Pentapetalae</taxon>
        <taxon>asterids</taxon>
        <taxon>lamiids</taxon>
        <taxon>Solanales</taxon>
        <taxon>Solanaceae</taxon>
        <taxon>Solanoideae</taxon>
        <taxon>Solaneae</taxon>
        <taxon>Solanum</taxon>
        <taxon>Solanum subgen. Lycopersicon</taxon>
    </lineage>
</organism>